<gene>
    <name evidence="11" type="primary">pyrK</name>
    <name evidence="15" type="ORF">FLK61_32925</name>
</gene>
<feature type="binding site" evidence="11 13">
    <location>
        <position position="209"/>
    </location>
    <ligand>
        <name>[2Fe-2S] cluster</name>
        <dbReference type="ChEBI" id="CHEBI:190135"/>
    </ligand>
</feature>
<evidence type="ECO:0000256" key="7">
    <source>
        <dbReference type="ARBA" id="ARBA00022975"/>
    </source>
</evidence>
<dbReference type="KEGG" id="psua:FLK61_32925"/>
<evidence type="ECO:0000256" key="4">
    <source>
        <dbReference type="ARBA" id="ARBA00022714"/>
    </source>
</evidence>
<dbReference type="UniPathway" id="UPA00070">
    <property type="reaction ID" value="UER00945"/>
</dbReference>
<feature type="binding site" evidence="11 12">
    <location>
        <begin position="46"/>
        <end position="49"/>
    </location>
    <ligand>
        <name>FAD</name>
        <dbReference type="ChEBI" id="CHEBI:57692"/>
    </ligand>
</feature>
<keyword evidence="2 11" id="KW-0813">Transport</keyword>
<evidence type="ECO:0000256" key="5">
    <source>
        <dbReference type="ARBA" id="ARBA00022723"/>
    </source>
</evidence>
<keyword evidence="5 11" id="KW-0479">Metal-binding</keyword>
<evidence type="ECO:0000256" key="13">
    <source>
        <dbReference type="PIRSR" id="PIRSR006816-2"/>
    </source>
</evidence>
<evidence type="ECO:0000256" key="3">
    <source>
        <dbReference type="ARBA" id="ARBA00022630"/>
    </source>
</evidence>
<comment type="similarity">
    <text evidence="1 11">Belongs to the PyrK family.</text>
</comment>
<evidence type="ECO:0000313" key="16">
    <source>
        <dbReference type="Proteomes" id="UP000318138"/>
    </source>
</evidence>
<dbReference type="InterPro" id="IPR017938">
    <property type="entry name" value="Riboflavin_synthase-like_b-brl"/>
</dbReference>
<dbReference type="InterPro" id="IPR039261">
    <property type="entry name" value="FNR_nucleotide-bd"/>
</dbReference>
<dbReference type="SUPFAM" id="SSF63380">
    <property type="entry name" value="Riboflavin synthase domain-like"/>
    <property type="match status" value="1"/>
</dbReference>
<name>A0A859FKE6_9BACI</name>
<dbReference type="InterPro" id="IPR050353">
    <property type="entry name" value="PyrK_electron_transfer"/>
</dbReference>
<keyword evidence="4 11" id="KW-0001">2Fe-2S</keyword>
<dbReference type="CDD" id="cd06218">
    <property type="entry name" value="DHOD_e_trans"/>
    <property type="match status" value="1"/>
</dbReference>
<feature type="binding site" evidence="11 12">
    <location>
        <begin position="68"/>
        <end position="69"/>
    </location>
    <ligand>
        <name>FAD</name>
        <dbReference type="ChEBI" id="CHEBI:57692"/>
    </ligand>
</feature>
<dbReference type="Gene3D" id="2.10.240.10">
    <property type="entry name" value="Dihydroorotate dehydrogenase, electron transfer subunit"/>
    <property type="match status" value="1"/>
</dbReference>
<comment type="pathway">
    <text evidence="11">Pyrimidine metabolism; UMP biosynthesis via de novo pathway; orotate from (S)-dihydroorotate (NAD(+) route): step 1/1.</text>
</comment>
<feature type="binding site" evidence="11 13">
    <location>
        <position position="212"/>
    </location>
    <ligand>
        <name>[2Fe-2S] cluster</name>
        <dbReference type="ChEBI" id="CHEBI:190135"/>
    </ligand>
</feature>
<dbReference type="InterPro" id="IPR023455">
    <property type="entry name" value="Dihydroorotate_DHASE_ETsu"/>
</dbReference>
<dbReference type="Proteomes" id="UP000318138">
    <property type="component" value="Chromosome"/>
</dbReference>
<dbReference type="GO" id="GO:0050660">
    <property type="term" value="F:flavin adenine dinucleotide binding"/>
    <property type="evidence" value="ECO:0007669"/>
    <property type="project" value="InterPro"/>
</dbReference>
<keyword evidence="9 11" id="KW-0408">Iron</keyword>
<feature type="binding site" evidence="11 12">
    <location>
        <begin position="61"/>
        <end position="63"/>
    </location>
    <ligand>
        <name>FAD</name>
        <dbReference type="ChEBI" id="CHEBI:57692"/>
    </ligand>
</feature>
<protein>
    <recommendedName>
        <fullName evidence="11">Dihydroorotate dehydrogenase B (NAD(+)), electron transfer subunit</fullName>
    </recommendedName>
    <alternativeName>
        <fullName evidence="11">Dihydroorotate oxidase B, electron transfer subunit</fullName>
    </alternativeName>
</protein>
<evidence type="ECO:0000313" key="15">
    <source>
        <dbReference type="EMBL" id="QKS73256.1"/>
    </source>
</evidence>
<comment type="cofactor">
    <cofactor evidence="11">
        <name>[2Fe-2S] cluster</name>
        <dbReference type="ChEBI" id="CHEBI:190135"/>
    </cofactor>
    <text evidence="11">Binds 1 [2Fe-2S] cluster per subunit.</text>
</comment>
<evidence type="ECO:0000256" key="9">
    <source>
        <dbReference type="ARBA" id="ARBA00023004"/>
    </source>
</evidence>
<dbReference type="PANTHER" id="PTHR43513:SF3">
    <property type="entry name" value="DIHYDROOROTATE DEHYDROGENASE B (NAD(+)), ELECTRON TRANSFER SUBUNIT-RELATED"/>
    <property type="match status" value="1"/>
</dbReference>
<keyword evidence="8 11" id="KW-0249">Electron transport</keyword>
<dbReference type="InterPro" id="IPR017927">
    <property type="entry name" value="FAD-bd_FR_type"/>
</dbReference>
<comment type="cofactor">
    <cofactor evidence="11 12">
        <name>FAD</name>
        <dbReference type="ChEBI" id="CHEBI:57692"/>
    </cofactor>
    <text evidence="11 12">Binds 1 FAD per subunit.</text>
</comment>
<organism evidence="15 16">
    <name type="scientific">Paenalkalicoccus suaedae</name>
    <dbReference type="NCBI Taxonomy" id="2592382"/>
    <lineage>
        <taxon>Bacteria</taxon>
        <taxon>Bacillati</taxon>
        <taxon>Bacillota</taxon>
        <taxon>Bacilli</taxon>
        <taxon>Bacillales</taxon>
        <taxon>Bacillaceae</taxon>
        <taxon>Paenalkalicoccus</taxon>
    </lineage>
</organism>
<dbReference type="InterPro" id="IPR012165">
    <property type="entry name" value="Cyt_c3_hydrogenase_gsu"/>
</dbReference>
<comment type="subunit">
    <text evidence="11">Heterotetramer of 2 PyrK and 2 PyrD type B subunits.</text>
</comment>
<evidence type="ECO:0000256" key="8">
    <source>
        <dbReference type="ARBA" id="ARBA00022982"/>
    </source>
</evidence>
<dbReference type="InterPro" id="IPR019480">
    <property type="entry name" value="Dihydroorotate_DH_Fe-S-bd"/>
</dbReference>
<dbReference type="PIRSF" id="PIRSF006816">
    <property type="entry name" value="Cyc3_hyd_g"/>
    <property type="match status" value="1"/>
</dbReference>
<dbReference type="HAMAP" id="MF_01211">
    <property type="entry name" value="DHODB_Fe_S_bind"/>
    <property type="match status" value="1"/>
</dbReference>
<comment type="function">
    <text evidence="11">Responsible for channeling the electrons from the oxidation of dihydroorotate from the FMN redox center in the PyrD type B subunit to the ultimate electron acceptor NAD(+).</text>
</comment>
<keyword evidence="6 11" id="KW-0274">FAD</keyword>
<keyword evidence="3 11" id="KW-0285">Flavoprotein</keyword>
<evidence type="ECO:0000259" key="14">
    <source>
        <dbReference type="PROSITE" id="PS51384"/>
    </source>
</evidence>
<proteinExistence type="inferred from homology"/>
<evidence type="ECO:0000256" key="12">
    <source>
        <dbReference type="PIRSR" id="PIRSR006816-1"/>
    </source>
</evidence>
<dbReference type="Gene3D" id="3.40.50.80">
    <property type="entry name" value="Nucleotide-binding domain of ferredoxin-NADP reductase (FNR) module"/>
    <property type="match status" value="1"/>
</dbReference>
<comment type="cofactor">
    <cofactor evidence="13">
        <name>[2Fe-2S] cluster</name>
        <dbReference type="ChEBI" id="CHEBI:190135"/>
    </cofactor>
    <text evidence="13">Binds 1 [2Fe-2S] cluster per subunit.</text>
</comment>
<feature type="domain" description="FAD-binding FR-type" evidence="14">
    <location>
        <begin position="1"/>
        <end position="93"/>
    </location>
</feature>
<sequence>MLSLEVTSNRFLTSDVVQMELTSEQDLGRGSVGKFIHIDVGRTLRRPISICEVDGHSLTIVYRIEGTGTAWLSERQSGEVLNALGPLGSGYPIMKSGKALLVGGGIGIPPLLQTAKELASNGVQVTTILGFRSEPFLVEEFATYSDVHVVTEDGSHGTKGFVTDVMDAFTYDTFYSCGPRAMLQAVKQRATSPGYLSLEERMGCGVGACLACVCDKADGTYAKVCTDGPVFESEEVVL</sequence>
<dbReference type="GO" id="GO:0051537">
    <property type="term" value="F:2 iron, 2 sulfur cluster binding"/>
    <property type="evidence" value="ECO:0007669"/>
    <property type="project" value="UniProtKB-KW"/>
</dbReference>
<keyword evidence="10 11" id="KW-0411">Iron-sulfur</keyword>
<evidence type="ECO:0000256" key="6">
    <source>
        <dbReference type="ARBA" id="ARBA00022827"/>
    </source>
</evidence>
<dbReference type="InterPro" id="IPR037117">
    <property type="entry name" value="Dihydroorotate_DH_ele_sf"/>
</dbReference>
<evidence type="ECO:0000256" key="11">
    <source>
        <dbReference type="HAMAP-Rule" id="MF_01211"/>
    </source>
</evidence>
<reference evidence="16" key="1">
    <citation type="submission" date="2019-07" db="EMBL/GenBank/DDBJ databases">
        <title>Bacillus alkalisoli sp. nov. isolated from saline soil.</title>
        <authorList>
            <person name="Sun J.-Q."/>
            <person name="Xu L."/>
        </authorList>
    </citation>
    <scope>NUCLEOTIDE SEQUENCE [LARGE SCALE GENOMIC DNA]</scope>
    <source>
        <strain evidence="16">M4U3P1</strain>
    </source>
</reference>
<dbReference type="GO" id="GO:0009055">
    <property type="term" value="F:electron transfer activity"/>
    <property type="evidence" value="ECO:0007669"/>
    <property type="project" value="UniProtKB-UniRule"/>
</dbReference>
<keyword evidence="7 11" id="KW-0665">Pyrimidine biosynthesis</keyword>
<dbReference type="GO" id="GO:0044205">
    <property type="term" value="P:'de novo' UMP biosynthetic process"/>
    <property type="evidence" value="ECO:0007669"/>
    <property type="project" value="UniProtKB-UniRule"/>
</dbReference>
<dbReference type="PANTHER" id="PTHR43513">
    <property type="entry name" value="DIHYDROOROTATE DEHYDROGENASE B (NAD(+)), ELECTRON TRANSFER SUBUNIT"/>
    <property type="match status" value="1"/>
</dbReference>
<evidence type="ECO:0000256" key="2">
    <source>
        <dbReference type="ARBA" id="ARBA00022448"/>
    </source>
</evidence>
<keyword evidence="16" id="KW-1185">Reference proteome</keyword>
<dbReference type="PROSITE" id="PS51384">
    <property type="entry name" value="FAD_FR"/>
    <property type="match status" value="1"/>
</dbReference>
<dbReference type="AlphaFoldDB" id="A0A859FKE6"/>
<feature type="binding site" evidence="11 13">
    <location>
        <position position="225"/>
    </location>
    <ligand>
        <name>[2Fe-2S] cluster</name>
        <dbReference type="ChEBI" id="CHEBI:190135"/>
    </ligand>
</feature>
<dbReference type="Gene3D" id="2.40.30.10">
    <property type="entry name" value="Translation factors"/>
    <property type="match status" value="1"/>
</dbReference>
<dbReference type="Pfam" id="PF10418">
    <property type="entry name" value="DHODB_Fe-S_bind"/>
    <property type="match status" value="1"/>
</dbReference>
<dbReference type="SUPFAM" id="SSF52343">
    <property type="entry name" value="Ferredoxin reductase-like, C-terminal NADP-linked domain"/>
    <property type="match status" value="1"/>
</dbReference>
<accession>A0A859FKE6</accession>
<evidence type="ECO:0000256" key="1">
    <source>
        <dbReference type="ARBA" id="ARBA00006422"/>
    </source>
</evidence>
<dbReference type="GO" id="GO:0016491">
    <property type="term" value="F:oxidoreductase activity"/>
    <property type="evidence" value="ECO:0007669"/>
    <property type="project" value="InterPro"/>
</dbReference>
<feature type="binding site" evidence="11 13">
    <location>
        <position position="204"/>
    </location>
    <ligand>
        <name>[2Fe-2S] cluster</name>
        <dbReference type="ChEBI" id="CHEBI:190135"/>
    </ligand>
</feature>
<dbReference type="GO" id="GO:0046872">
    <property type="term" value="F:metal ion binding"/>
    <property type="evidence" value="ECO:0007669"/>
    <property type="project" value="UniProtKB-KW"/>
</dbReference>
<evidence type="ECO:0000256" key="10">
    <source>
        <dbReference type="ARBA" id="ARBA00023014"/>
    </source>
</evidence>
<dbReference type="EMBL" id="CP041372">
    <property type="protein sequence ID" value="QKS73256.1"/>
    <property type="molecule type" value="Genomic_DNA"/>
</dbReference>